<sequence>MRLIPLLLAVAMLSLPLPPAAAQTLRVMSFNVRLPSPDDGANRWELRRDLMVRTIREQAPDLIGTQELYKLQGDYLVGQLTHYAWFGRGRRGGDGDEHMGVFYRTDRLKVVESGDYWLSDTPDVPGSISWGHPFPRMVTWAVFELKAGGQRFYYANTHFPYRDQDEPARTRAAQEILHRLEAVPANLPIVLTGDFNTTPASPAHALLTGLLQDARLAADTHGGPEATFHDFTGTPDRRIDWILYRGLHADAARTVTTHQDGRYPSDHFPVVAEFRWPQHDRAH</sequence>
<dbReference type="STRING" id="416169.RHOFW104T7_03560"/>
<dbReference type="Proteomes" id="UP000076131">
    <property type="component" value="Unassembled WGS sequence"/>
</dbReference>
<dbReference type="PANTHER" id="PTHR12121">
    <property type="entry name" value="CARBON CATABOLITE REPRESSOR PROTEIN 4"/>
    <property type="match status" value="1"/>
</dbReference>
<dbReference type="AlphaFoldDB" id="A0A154QE53"/>
<evidence type="ECO:0000313" key="3">
    <source>
        <dbReference type="EMBL" id="KZC21869.1"/>
    </source>
</evidence>
<dbReference type="Gene3D" id="3.60.10.10">
    <property type="entry name" value="Endonuclease/exonuclease/phosphatase"/>
    <property type="match status" value="1"/>
</dbReference>
<dbReference type="InterPro" id="IPR050410">
    <property type="entry name" value="CCR4/nocturin_mRNA_transcr"/>
</dbReference>
<keyword evidence="3" id="KW-0378">Hydrolase</keyword>
<name>A0A154QE53_9GAMM</name>
<accession>A0A154QE53</accession>
<evidence type="ECO:0000256" key="1">
    <source>
        <dbReference type="SAM" id="SignalP"/>
    </source>
</evidence>
<keyword evidence="4" id="KW-1185">Reference proteome</keyword>
<evidence type="ECO:0000313" key="4">
    <source>
        <dbReference type="Proteomes" id="UP000076131"/>
    </source>
</evidence>
<keyword evidence="3" id="KW-0540">Nuclease</keyword>
<reference evidence="3 4" key="1">
    <citation type="journal article" date="2016" name="MBio">
        <title>Lateral Gene Transfer in a Heavy Metal-Contaminated-Groundwater Microbial Community.</title>
        <authorList>
            <person name="Hemme C.L."/>
            <person name="Green S.J."/>
            <person name="Rishishwar L."/>
            <person name="Prakash O."/>
            <person name="Pettenato A."/>
            <person name="Chakraborty R."/>
            <person name="Deutschbauer A.M."/>
            <person name="Van Nostrand J.D."/>
            <person name="Wu L."/>
            <person name="He Z."/>
            <person name="Jordan I.K."/>
            <person name="Hazen T.C."/>
            <person name="Arkin A.P."/>
            <person name="Kostka J.E."/>
            <person name="Zhou J."/>
        </authorList>
    </citation>
    <scope>NUCLEOTIDE SEQUENCE [LARGE SCALE GENOMIC DNA]</scope>
    <source>
        <strain evidence="3 4">FW104-T7</strain>
    </source>
</reference>
<dbReference type="GO" id="GO:0000175">
    <property type="term" value="F:3'-5'-RNA exonuclease activity"/>
    <property type="evidence" value="ECO:0007669"/>
    <property type="project" value="TreeGrafter"/>
</dbReference>
<comment type="caution">
    <text evidence="3">The sequence shown here is derived from an EMBL/GenBank/DDBJ whole genome shotgun (WGS) entry which is preliminary data.</text>
</comment>
<protein>
    <submittedName>
        <fullName evidence="3">Endonuclease</fullName>
    </submittedName>
</protein>
<dbReference type="eggNOG" id="COG3568">
    <property type="taxonomic scope" value="Bacteria"/>
</dbReference>
<keyword evidence="3" id="KW-0255">Endonuclease</keyword>
<dbReference type="RefSeq" id="WP_008436752.1">
    <property type="nucleotide sequence ID" value="NZ_LVJS01000145.1"/>
</dbReference>
<proteinExistence type="predicted"/>
<dbReference type="Pfam" id="PF03372">
    <property type="entry name" value="Exo_endo_phos"/>
    <property type="match status" value="1"/>
</dbReference>
<feature type="signal peptide" evidence="1">
    <location>
        <begin position="1"/>
        <end position="22"/>
    </location>
</feature>
<dbReference type="EMBL" id="LVJS01000145">
    <property type="protein sequence ID" value="KZC21869.1"/>
    <property type="molecule type" value="Genomic_DNA"/>
</dbReference>
<keyword evidence="1" id="KW-0732">Signal</keyword>
<evidence type="ECO:0000259" key="2">
    <source>
        <dbReference type="Pfam" id="PF03372"/>
    </source>
</evidence>
<dbReference type="GO" id="GO:0004519">
    <property type="term" value="F:endonuclease activity"/>
    <property type="evidence" value="ECO:0007669"/>
    <property type="project" value="UniProtKB-KW"/>
</dbReference>
<feature type="domain" description="Endonuclease/exonuclease/phosphatase" evidence="2">
    <location>
        <begin position="28"/>
        <end position="267"/>
    </location>
</feature>
<gene>
    <name evidence="3" type="ORF">RHOFW104T7_03560</name>
</gene>
<feature type="chain" id="PRO_5007599796" evidence="1">
    <location>
        <begin position="23"/>
        <end position="283"/>
    </location>
</feature>
<dbReference type="InterPro" id="IPR036691">
    <property type="entry name" value="Endo/exonu/phosph_ase_sf"/>
</dbReference>
<dbReference type="CDD" id="cd09083">
    <property type="entry name" value="EEP-1"/>
    <property type="match status" value="1"/>
</dbReference>
<dbReference type="PANTHER" id="PTHR12121:SF36">
    <property type="entry name" value="ENDONUCLEASE_EXONUCLEASE_PHOSPHATASE DOMAIN-CONTAINING PROTEIN"/>
    <property type="match status" value="1"/>
</dbReference>
<dbReference type="InterPro" id="IPR005135">
    <property type="entry name" value="Endo/exonuclease/phosphatase"/>
</dbReference>
<dbReference type="SUPFAM" id="SSF56219">
    <property type="entry name" value="DNase I-like"/>
    <property type="match status" value="1"/>
</dbReference>
<organism evidence="3 4">
    <name type="scientific">Rhodanobacter thiooxydans</name>
    <dbReference type="NCBI Taxonomy" id="416169"/>
    <lineage>
        <taxon>Bacteria</taxon>
        <taxon>Pseudomonadati</taxon>
        <taxon>Pseudomonadota</taxon>
        <taxon>Gammaproteobacteria</taxon>
        <taxon>Lysobacterales</taxon>
        <taxon>Rhodanobacteraceae</taxon>
        <taxon>Rhodanobacter</taxon>
    </lineage>
</organism>